<dbReference type="RefSeq" id="WP_103312066.1">
    <property type="nucleotide sequence ID" value="NZ_PPPD01000001.1"/>
</dbReference>
<dbReference type="Gene3D" id="3.30.930.10">
    <property type="entry name" value="Bira Bifunctional Protein, Domain 2"/>
    <property type="match status" value="1"/>
</dbReference>
<dbReference type="SUPFAM" id="SSF50037">
    <property type="entry name" value="C-terminal domain of transcriptional repressors"/>
    <property type="match status" value="1"/>
</dbReference>
<protein>
    <recommendedName>
        <fullName evidence="5">biotin--[biotin carboxyl-carrier protein] ligase</fullName>
        <ecNumber evidence="5">6.3.4.15</ecNumber>
    </recommendedName>
</protein>
<organism evidence="7 8">
    <name type="scientific">Deinococcus koreensis</name>
    <dbReference type="NCBI Taxonomy" id="2054903"/>
    <lineage>
        <taxon>Bacteria</taxon>
        <taxon>Thermotogati</taxon>
        <taxon>Deinococcota</taxon>
        <taxon>Deinococci</taxon>
        <taxon>Deinococcales</taxon>
        <taxon>Deinococcaceae</taxon>
        <taxon>Deinococcus</taxon>
    </lineage>
</organism>
<evidence type="ECO:0000256" key="4">
    <source>
        <dbReference type="ARBA" id="ARBA00023267"/>
    </source>
</evidence>
<evidence type="ECO:0000256" key="1">
    <source>
        <dbReference type="ARBA" id="ARBA00022598"/>
    </source>
</evidence>
<dbReference type="Proteomes" id="UP000236379">
    <property type="component" value="Unassembled WGS sequence"/>
</dbReference>
<comment type="caution">
    <text evidence="7">The sequence shown here is derived from an EMBL/GenBank/DDBJ whole genome shotgun (WGS) entry which is preliminary data.</text>
</comment>
<dbReference type="InterPro" id="IPR045864">
    <property type="entry name" value="aa-tRNA-synth_II/BPL/LPL"/>
</dbReference>
<name>A0A2K3UYL6_9DEIO</name>
<dbReference type="SUPFAM" id="SSF55681">
    <property type="entry name" value="Class II aaRS and biotin synthetases"/>
    <property type="match status" value="1"/>
</dbReference>
<dbReference type="Pfam" id="PF03099">
    <property type="entry name" value="BPL_LplA_LipB"/>
    <property type="match status" value="1"/>
</dbReference>
<keyword evidence="2" id="KW-0547">Nucleotide-binding</keyword>
<dbReference type="Gene3D" id="2.30.30.100">
    <property type="match status" value="1"/>
</dbReference>
<dbReference type="PANTHER" id="PTHR12835">
    <property type="entry name" value="BIOTIN PROTEIN LIGASE"/>
    <property type="match status" value="1"/>
</dbReference>
<dbReference type="InterPro" id="IPR003142">
    <property type="entry name" value="BPL_C"/>
</dbReference>
<dbReference type="GO" id="GO:0005737">
    <property type="term" value="C:cytoplasm"/>
    <property type="evidence" value="ECO:0007669"/>
    <property type="project" value="TreeGrafter"/>
</dbReference>
<dbReference type="CDD" id="cd16442">
    <property type="entry name" value="BPL"/>
    <property type="match status" value="1"/>
</dbReference>
<dbReference type="PROSITE" id="PS51733">
    <property type="entry name" value="BPL_LPL_CATALYTIC"/>
    <property type="match status" value="1"/>
</dbReference>
<dbReference type="AlphaFoldDB" id="A0A2K3UYL6"/>
<keyword evidence="3" id="KW-0067">ATP-binding</keyword>
<evidence type="ECO:0000313" key="8">
    <source>
        <dbReference type="Proteomes" id="UP000236379"/>
    </source>
</evidence>
<dbReference type="GO" id="GO:0004077">
    <property type="term" value="F:biotin--[biotin carboxyl-carrier protein] ligase activity"/>
    <property type="evidence" value="ECO:0007669"/>
    <property type="project" value="UniProtKB-EC"/>
</dbReference>
<dbReference type="GO" id="GO:0005524">
    <property type="term" value="F:ATP binding"/>
    <property type="evidence" value="ECO:0007669"/>
    <property type="project" value="UniProtKB-KW"/>
</dbReference>
<keyword evidence="4" id="KW-0092">Biotin</keyword>
<evidence type="ECO:0000256" key="5">
    <source>
        <dbReference type="ARBA" id="ARBA00024227"/>
    </source>
</evidence>
<gene>
    <name evidence="7" type="ORF">CVO96_09765</name>
</gene>
<dbReference type="PANTHER" id="PTHR12835:SF5">
    <property type="entry name" value="BIOTIN--PROTEIN LIGASE"/>
    <property type="match status" value="1"/>
</dbReference>
<feature type="domain" description="BPL/LPL catalytic" evidence="6">
    <location>
        <begin position="80"/>
        <end position="256"/>
    </location>
</feature>
<accession>A0A2K3UYL6</accession>
<keyword evidence="1 7" id="KW-0436">Ligase</keyword>
<dbReference type="NCBIfam" id="TIGR00121">
    <property type="entry name" value="birA_ligase"/>
    <property type="match status" value="1"/>
</dbReference>
<sequence length="318" mass="32608">MPDRLLSLLSDVPQTGDALGARLGLGRVSVHTLARRLAEDGVPVQVGRAGYSLPPGTPAPALTHRPGPLGVAMHYAGTVGSTQDEVRAWADDPHASDSRGPAPHGAVVVAERQTQGRGRRGRAWTTTPGTLVFSVLLRSGPGGAPLTVPDLARLPLAAGVALHEACGVGGLKWPNDLLAPDGRKLAGLLLEADLRGEEARRAVLGIGINVSGAPEGAAHLGEFRPGLTRAGVLSAVLQSLHPWLLASPEQVLDAWRAANVTLGRRVRVDTPQGPLEGTARDLDAHGSLIVDTAQGPRTVSAGDVQLVGALKGAGGPSP</sequence>
<dbReference type="EMBL" id="PPPD01000001">
    <property type="protein sequence ID" value="PNY81623.1"/>
    <property type="molecule type" value="Genomic_DNA"/>
</dbReference>
<dbReference type="Pfam" id="PF02237">
    <property type="entry name" value="BPL_C"/>
    <property type="match status" value="1"/>
</dbReference>
<proteinExistence type="predicted"/>
<evidence type="ECO:0000313" key="7">
    <source>
        <dbReference type="EMBL" id="PNY81623.1"/>
    </source>
</evidence>
<evidence type="ECO:0000256" key="3">
    <source>
        <dbReference type="ARBA" id="ARBA00022840"/>
    </source>
</evidence>
<evidence type="ECO:0000256" key="2">
    <source>
        <dbReference type="ARBA" id="ARBA00022741"/>
    </source>
</evidence>
<dbReference type="InterPro" id="IPR008988">
    <property type="entry name" value="Transcriptional_repressor_C"/>
</dbReference>
<evidence type="ECO:0000259" key="6">
    <source>
        <dbReference type="PROSITE" id="PS51733"/>
    </source>
</evidence>
<dbReference type="InterPro" id="IPR004408">
    <property type="entry name" value="Biotin_CoA_COase_ligase"/>
</dbReference>
<reference evidence="7 8" key="1">
    <citation type="submission" date="2018-01" db="EMBL/GenBank/DDBJ databases">
        <title>Deinococcus koreensis sp. nov., a radiation-resistant bacterium isolated from river water.</title>
        <authorList>
            <person name="Choi A."/>
        </authorList>
    </citation>
    <scope>NUCLEOTIDE SEQUENCE [LARGE SCALE GENOMIC DNA]</scope>
    <source>
        <strain evidence="7 8">SJW1-2</strain>
    </source>
</reference>
<keyword evidence="8" id="KW-1185">Reference proteome</keyword>
<dbReference type="InterPro" id="IPR004143">
    <property type="entry name" value="BPL_LPL_catalytic"/>
</dbReference>
<dbReference type="OrthoDB" id="9807064at2"/>
<dbReference type="EC" id="6.3.4.15" evidence="5"/>